<dbReference type="EMBL" id="NBSH01000015">
    <property type="protein sequence ID" value="ORX34195.1"/>
    <property type="molecule type" value="Genomic_DNA"/>
</dbReference>
<sequence length="252" mass="26526">MVCLTDRHRVCICLHLGVLTQASKDNIVAAVEASANAQVVGQLTTAVGAYAAPFASQNAIVALLEQQALANVGGMKSNCNYPTGSTPDSCTDCHSSCPDGQYVCGNACISDNDGCSSGQAVPPKKRDFLSVITTPRCPSMLTACAVPASSFFTGRNFECLDVMSDIESCGACTFPLPGEKSGIDCTSIPHTLGVKCHLGKCVIDSCQQGFELSTDGAKCVPGNKRILKEKRRTAKNAIKSRQVKTADLRGRR</sequence>
<dbReference type="InterPro" id="IPR048661">
    <property type="entry name" value="CPL1-like"/>
</dbReference>
<evidence type="ECO:0000313" key="3">
    <source>
        <dbReference type="Proteomes" id="UP000193218"/>
    </source>
</evidence>
<evidence type="ECO:0000313" key="2">
    <source>
        <dbReference type="EMBL" id="ORX34195.1"/>
    </source>
</evidence>
<protein>
    <recommendedName>
        <fullName evidence="1">Protein CPL1-like domain-containing protein</fullName>
    </recommendedName>
</protein>
<dbReference type="PANTHER" id="PTHR35192">
    <property type="entry name" value="PROTEIN, PUTATIVE-RELATED"/>
    <property type="match status" value="1"/>
</dbReference>
<proteinExistence type="predicted"/>
<dbReference type="AlphaFoldDB" id="A0A1Y1UAU0"/>
<feature type="domain" description="Protein CPL1-like" evidence="1">
    <location>
        <begin position="157"/>
        <end position="220"/>
    </location>
</feature>
<dbReference type="InParanoid" id="A0A1Y1UAU0"/>
<comment type="caution">
    <text evidence="2">The sequence shown here is derived from an EMBL/GenBank/DDBJ whole genome shotgun (WGS) entry which is preliminary data.</text>
</comment>
<organism evidence="2 3">
    <name type="scientific">Kockovaella imperatae</name>
    <dbReference type="NCBI Taxonomy" id="4999"/>
    <lineage>
        <taxon>Eukaryota</taxon>
        <taxon>Fungi</taxon>
        <taxon>Dikarya</taxon>
        <taxon>Basidiomycota</taxon>
        <taxon>Agaricomycotina</taxon>
        <taxon>Tremellomycetes</taxon>
        <taxon>Tremellales</taxon>
        <taxon>Cuniculitremaceae</taxon>
        <taxon>Kockovaella</taxon>
    </lineage>
</organism>
<dbReference type="Pfam" id="PF21671">
    <property type="entry name" value="CPL1-like"/>
    <property type="match status" value="1"/>
</dbReference>
<dbReference type="InterPro" id="IPR038955">
    <property type="entry name" value="PriA/CPL1_fungi"/>
</dbReference>
<dbReference type="GeneID" id="33553892"/>
<dbReference type="Proteomes" id="UP000193218">
    <property type="component" value="Unassembled WGS sequence"/>
</dbReference>
<reference evidence="2 3" key="1">
    <citation type="submission" date="2017-03" db="EMBL/GenBank/DDBJ databases">
        <title>Widespread Adenine N6-methylation of Active Genes in Fungi.</title>
        <authorList>
            <consortium name="DOE Joint Genome Institute"/>
            <person name="Mondo S.J."/>
            <person name="Dannebaum R.O."/>
            <person name="Kuo R.C."/>
            <person name="Louie K.B."/>
            <person name="Bewick A.J."/>
            <person name="Labutti K."/>
            <person name="Haridas S."/>
            <person name="Kuo A."/>
            <person name="Salamov A."/>
            <person name="Ahrendt S.R."/>
            <person name="Lau R."/>
            <person name="Bowen B.P."/>
            <person name="Lipzen A."/>
            <person name="Sullivan W."/>
            <person name="Andreopoulos W.B."/>
            <person name="Clum A."/>
            <person name="Lindquist E."/>
            <person name="Daum C."/>
            <person name="Northen T.R."/>
            <person name="Ramamoorthy G."/>
            <person name="Schmitz R.J."/>
            <person name="Gryganskyi A."/>
            <person name="Culley D."/>
            <person name="Magnuson J."/>
            <person name="James T.Y."/>
            <person name="O'Malley M.A."/>
            <person name="Stajich J.E."/>
            <person name="Spatafora J.W."/>
            <person name="Visel A."/>
            <person name="Grigoriev I.V."/>
        </authorList>
    </citation>
    <scope>NUCLEOTIDE SEQUENCE [LARGE SCALE GENOMIC DNA]</scope>
    <source>
        <strain evidence="2 3">NRRL Y-17943</strain>
    </source>
</reference>
<evidence type="ECO:0000259" key="1">
    <source>
        <dbReference type="Pfam" id="PF21671"/>
    </source>
</evidence>
<dbReference type="OrthoDB" id="439917at2759"/>
<dbReference type="RefSeq" id="XP_021868473.1">
    <property type="nucleotide sequence ID" value="XM_022012084.1"/>
</dbReference>
<name>A0A1Y1UAU0_9TREE</name>
<keyword evidence="3" id="KW-1185">Reference proteome</keyword>
<accession>A0A1Y1UAU0</accession>
<gene>
    <name evidence="2" type="ORF">BD324DRAFT_170815</name>
</gene>
<dbReference type="STRING" id="4999.A0A1Y1UAU0"/>
<dbReference type="PANTHER" id="PTHR35192:SF2">
    <property type="entry name" value="APPLE DOMAIN-CONTAINING PROTEIN"/>
    <property type="match status" value="1"/>
</dbReference>